<proteinExistence type="predicted"/>
<evidence type="ECO:0000313" key="6">
    <source>
        <dbReference type="Ensembl" id="ENSANAP00000015012.1"/>
    </source>
</evidence>
<evidence type="ECO:0000256" key="1">
    <source>
        <dbReference type="ARBA" id="ARBA00004496"/>
    </source>
</evidence>
<evidence type="ECO:0000313" key="7">
    <source>
        <dbReference type="Proteomes" id="UP000233020"/>
    </source>
</evidence>
<feature type="coiled-coil region" evidence="4">
    <location>
        <begin position="595"/>
        <end position="629"/>
    </location>
</feature>
<dbReference type="OMA" id="SCHMERE"/>
<protein>
    <recommendedName>
        <fullName evidence="8">Coiled-coil domain containing 18</fullName>
    </recommendedName>
</protein>
<reference evidence="6" key="2">
    <citation type="submission" date="2025-09" db="UniProtKB">
        <authorList>
            <consortium name="Ensembl"/>
        </authorList>
    </citation>
    <scope>IDENTIFICATION</scope>
</reference>
<comment type="subcellular location">
    <subcellularLocation>
        <location evidence="1">Cytoplasm</location>
    </subcellularLocation>
</comment>
<dbReference type="GeneTree" id="ENSGT00940000153190"/>
<dbReference type="PANTHER" id="PTHR18875:SF8">
    <property type="entry name" value="COILED-COIL DOMAIN-CONTAINING PROTEIN 18"/>
    <property type="match status" value="1"/>
</dbReference>
<dbReference type="Ensembl" id="ENSANAT00000032848.1">
    <property type="protein sequence ID" value="ENSANAP00000015012.1"/>
    <property type="gene ID" value="ENSANAG00000025405.1"/>
</dbReference>
<evidence type="ECO:0000256" key="5">
    <source>
        <dbReference type="SAM" id="MobiDB-lite"/>
    </source>
</evidence>
<feature type="coiled-coil region" evidence="4">
    <location>
        <begin position="364"/>
        <end position="398"/>
    </location>
</feature>
<feature type="region of interest" description="Disordered" evidence="5">
    <location>
        <begin position="91"/>
        <end position="111"/>
    </location>
</feature>
<evidence type="ECO:0000256" key="4">
    <source>
        <dbReference type="SAM" id="Coils"/>
    </source>
</evidence>
<name>A0A2K5D240_AOTNA</name>
<accession>A0A2K5D240</accession>
<dbReference type="Proteomes" id="UP000233020">
    <property type="component" value="Unplaced"/>
</dbReference>
<sequence length="654" mass="75295">MESSSSDYYNKDSEEESLLANVASLRHELKITEWSLKSLGEELSSVSPSENSDCAPNPSRSEKLILDVQHSHPGLLNYSLYENVCKISGSSTDFQKKPRDKMSSSSSPVDQEIKSLREKLNKLRQRNACLVTQNHSLMTKMESIHFELTQSRAKISTLEFAQQQAASVPILEEHIINLEAEVSAQDKVLREAENKLEQSQKMVIEKERSLQESKEECIKLKVDLLEQSKQGKRAERQRNEAVYNAEELSRAFQQYKEKVAEKLEKVQAEEEILERNLINCEKENKRLQEKCGLYKSELEILKEKLRQLKEENSNGKEKLRIMAVKNSDVIAQLTESRQSILKLESELENKDEILREKFCLMNENRELKVRVAAQNERLDLCQQEIESSRIELRSLEKIISQLPLKREIFGFKSSLSKYQMSSLSNKEDSCIGCCEGSKLVISELRIKLAMKEAEIQKLHANLTANQLSQSLITCNDSQESSKLTSLETEPVKLGGHQVVESIKDQNQHTVNKQYEKERQRLVTGIEELRTKLIQIEAENSDLRVNMAHRTSQFQLIQEELLEKASNSSKLESEMTKKCSQLLTLEKQLEEKIVAYSSVAAKNAELEQELVEKNEKIRSLETNINTEHEKICLAFEKAKKIHLEQHKEMEKQIER</sequence>
<dbReference type="PANTHER" id="PTHR18875">
    <property type="entry name" value="SARCOMA ANTIGEN NY-SAR-24/CYTOSKELETAL PROTEIN SOJO"/>
    <property type="match status" value="1"/>
</dbReference>
<evidence type="ECO:0000256" key="3">
    <source>
        <dbReference type="ARBA" id="ARBA00023054"/>
    </source>
</evidence>
<evidence type="ECO:0008006" key="8">
    <source>
        <dbReference type="Google" id="ProtNLM"/>
    </source>
</evidence>
<keyword evidence="2" id="KW-0963">Cytoplasm</keyword>
<keyword evidence="3 4" id="KW-0175">Coiled coil</keyword>
<dbReference type="AlphaFoldDB" id="A0A2K5D240"/>
<dbReference type="GO" id="GO:0005737">
    <property type="term" value="C:cytoplasm"/>
    <property type="evidence" value="ECO:0007669"/>
    <property type="project" value="UniProtKB-SubCell"/>
</dbReference>
<dbReference type="STRING" id="37293.ENSANAP00000015012"/>
<reference evidence="6" key="1">
    <citation type="submission" date="2025-08" db="UniProtKB">
        <authorList>
            <consortium name="Ensembl"/>
        </authorList>
    </citation>
    <scope>IDENTIFICATION</scope>
</reference>
<feature type="coiled-coil region" evidence="4">
    <location>
        <begin position="245"/>
        <end position="318"/>
    </location>
</feature>
<feature type="coiled-coil region" evidence="4">
    <location>
        <begin position="511"/>
        <end position="545"/>
    </location>
</feature>
<feature type="coiled-coil region" evidence="4">
    <location>
        <begin position="175"/>
        <end position="216"/>
    </location>
</feature>
<organism evidence="6 7">
    <name type="scientific">Aotus nancymaae</name>
    <name type="common">Ma's night monkey</name>
    <dbReference type="NCBI Taxonomy" id="37293"/>
    <lineage>
        <taxon>Eukaryota</taxon>
        <taxon>Metazoa</taxon>
        <taxon>Chordata</taxon>
        <taxon>Craniata</taxon>
        <taxon>Vertebrata</taxon>
        <taxon>Euteleostomi</taxon>
        <taxon>Mammalia</taxon>
        <taxon>Eutheria</taxon>
        <taxon>Euarchontoglires</taxon>
        <taxon>Primates</taxon>
        <taxon>Haplorrhini</taxon>
        <taxon>Platyrrhini</taxon>
        <taxon>Aotidae</taxon>
        <taxon>Aotus</taxon>
    </lineage>
</organism>
<evidence type="ECO:0000256" key="2">
    <source>
        <dbReference type="ARBA" id="ARBA00022490"/>
    </source>
</evidence>
<keyword evidence="7" id="KW-1185">Reference proteome</keyword>